<dbReference type="InParanoid" id="A0A1S3K2E9"/>
<keyword evidence="1" id="KW-0812">Transmembrane</keyword>
<dbReference type="STRING" id="7574.A0A1S3K2E9"/>
<evidence type="ECO:0000313" key="2">
    <source>
        <dbReference type="Proteomes" id="UP000085678"/>
    </source>
</evidence>
<evidence type="ECO:0000256" key="1">
    <source>
        <dbReference type="SAM" id="Phobius"/>
    </source>
</evidence>
<keyword evidence="2" id="KW-1185">Reference proteome</keyword>
<dbReference type="RefSeq" id="XP_013416569.1">
    <property type="nucleotide sequence ID" value="XM_013561115.1"/>
</dbReference>
<dbReference type="GeneID" id="106178086"/>
<proteinExistence type="predicted"/>
<dbReference type="OrthoDB" id="10059103at2759"/>
<dbReference type="KEGG" id="lak:106178086"/>
<keyword evidence="1" id="KW-0472">Membrane</keyword>
<reference evidence="3" key="1">
    <citation type="submission" date="2025-08" db="UniProtKB">
        <authorList>
            <consortium name="RefSeq"/>
        </authorList>
    </citation>
    <scope>IDENTIFICATION</scope>
    <source>
        <tissue evidence="3">Gonads</tissue>
    </source>
</reference>
<name>A0A1S3K2E9_LINAN</name>
<dbReference type="InterPro" id="IPR038757">
    <property type="entry name" value="BRAP"/>
</dbReference>
<accession>A0A1S3K2E9</accession>
<dbReference type="PANTHER" id="PTHR35259">
    <property type="entry name" value="BOMBESIN RECEPTOR-ACTIVATED PROTEIN C6ORF89"/>
    <property type="match status" value="1"/>
</dbReference>
<dbReference type="SUPFAM" id="SSF51197">
    <property type="entry name" value="Clavaminate synthase-like"/>
    <property type="match status" value="1"/>
</dbReference>
<evidence type="ECO:0000313" key="3">
    <source>
        <dbReference type="RefSeq" id="XP_013416569.1"/>
    </source>
</evidence>
<gene>
    <name evidence="3" type="primary">LOC106178086</name>
</gene>
<sequence length="355" mass="41356">MGEEKLTEEEKKMSMDERLDKINNEIYLLYKMCLDNGYKPKEIEQFAQPILSSVTEARRRRYMKRMLFGAVVLALIACFIYYEPVYRGIQFYFRVGLMNLLPYWNWSKLYNRECLVDNPFYEGDKLTEEDCKLCANLTDIPRLQNVSEADMADKYITPEVPVIITDAMENWPARDLFSLEWLIEQYENVPQLKKGRYCDYYSNYKLKLGSVKIFLKAIATGKLKKFYARWENCDKATAKVFREYYNNRPYFLPPMVEQADSNMFVISSNYTQGKYKPIYTDSSLIWYAQIKGAAEIRIKAYSPCNATCPELKTTLHPGEILVVSQMLWMLDVMVNDPGESIAIAAGGKYDTVPAT</sequence>
<dbReference type="Proteomes" id="UP000085678">
    <property type="component" value="Unplaced"/>
</dbReference>
<feature type="transmembrane region" description="Helical" evidence="1">
    <location>
        <begin position="66"/>
        <end position="82"/>
    </location>
</feature>
<keyword evidence="1" id="KW-1133">Transmembrane helix</keyword>
<organism evidence="2 3">
    <name type="scientific">Lingula anatina</name>
    <name type="common">Brachiopod</name>
    <name type="synonym">Lingula unguis</name>
    <dbReference type="NCBI Taxonomy" id="7574"/>
    <lineage>
        <taxon>Eukaryota</taxon>
        <taxon>Metazoa</taxon>
        <taxon>Spiralia</taxon>
        <taxon>Lophotrochozoa</taxon>
        <taxon>Brachiopoda</taxon>
        <taxon>Linguliformea</taxon>
        <taxon>Lingulata</taxon>
        <taxon>Lingulida</taxon>
        <taxon>Linguloidea</taxon>
        <taxon>Lingulidae</taxon>
        <taxon>Lingula</taxon>
    </lineage>
</organism>
<dbReference type="Gene3D" id="2.60.120.650">
    <property type="entry name" value="Cupin"/>
    <property type="match status" value="1"/>
</dbReference>
<dbReference type="AlphaFoldDB" id="A0A1S3K2E9"/>
<protein>
    <submittedName>
        <fullName evidence="3">Uncharacterized protein LOC106178086</fullName>
    </submittedName>
</protein>